<dbReference type="Proteomes" id="UP000727993">
    <property type="component" value="Unassembled WGS sequence"/>
</dbReference>
<comment type="caution">
    <text evidence="2">The sequence shown here is derived from an EMBL/GenBank/DDBJ whole genome shotgun (WGS) entry which is preliminary data.</text>
</comment>
<proteinExistence type="predicted"/>
<accession>A0A936NDI7</accession>
<dbReference type="AlphaFoldDB" id="A0A936NDI7"/>
<sequence length="77" mass="8427">MSTTTTEPTRKNAPRPTPDTPLYPYGDYLADADGYLYKPTGEPDILDGRHATIAAIEAEANDYATRPLSEFTTYAGK</sequence>
<protein>
    <submittedName>
        <fullName evidence="2">Uncharacterized protein</fullName>
    </submittedName>
</protein>
<feature type="region of interest" description="Disordered" evidence="1">
    <location>
        <begin position="1"/>
        <end position="24"/>
    </location>
</feature>
<reference evidence="2 3" key="1">
    <citation type="submission" date="2020-10" db="EMBL/GenBank/DDBJ databases">
        <title>Connecting structure to function with the recovery of over 1000 high-quality activated sludge metagenome-assembled genomes encoding full-length rRNA genes using long-read sequencing.</title>
        <authorList>
            <person name="Singleton C.M."/>
            <person name="Petriglieri F."/>
            <person name="Kristensen J.M."/>
            <person name="Kirkegaard R.H."/>
            <person name="Michaelsen T.Y."/>
            <person name="Andersen M.H."/>
            <person name="Karst S.M."/>
            <person name="Dueholm M.S."/>
            <person name="Nielsen P.H."/>
            <person name="Albertsen M."/>
        </authorList>
    </citation>
    <scope>NUCLEOTIDE SEQUENCE [LARGE SCALE GENOMIC DNA]</scope>
    <source>
        <strain evidence="2">Lyne_18-Q3-R50-59_MAXAC.006</strain>
    </source>
</reference>
<evidence type="ECO:0000313" key="3">
    <source>
        <dbReference type="Proteomes" id="UP000727993"/>
    </source>
</evidence>
<evidence type="ECO:0000313" key="2">
    <source>
        <dbReference type="EMBL" id="MBK9297985.1"/>
    </source>
</evidence>
<evidence type="ECO:0000256" key="1">
    <source>
        <dbReference type="SAM" id="MobiDB-lite"/>
    </source>
</evidence>
<organism evidence="2 3">
    <name type="scientific">Candidatus Neomicrothrix subdominans</name>
    <dbReference type="NCBI Taxonomy" id="2954438"/>
    <lineage>
        <taxon>Bacteria</taxon>
        <taxon>Bacillati</taxon>
        <taxon>Actinomycetota</taxon>
        <taxon>Acidimicrobiia</taxon>
        <taxon>Acidimicrobiales</taxon>
        <taxon>Microthrixaceae</taxon>
        <taxon>Candidatus Neomicrothrix</taxon>
    </lineage>
</organism>
<name>A0A936NDI7_9ACTN</name>
<dbReference type="EMBL" id="JADJZA010000007">
    <property type="protein sequence ID" value="MBK9297985.1"/>
    <property type="molecule type" value="Genomic_DNA"/>
</dbReference>
<gene>
    <name evidence="2" type="ORF">IPN02_14350</name>
</gene>